<evidence type="ECO:0000313" key="2">
    <source>
        <dbReference type="Proteomes" id="UP000694424"/>
    </source>
</evidence>
<keyword evidence="2" id="KW-1185">Reference proteome</keyword>
<protein>
    <submittedName>
        <fullName evidence="1">Uncharacterized protein</fullName>
    </submittedName>
</protein>
<sequence length="157" mass="17356">MSHYGYQYKQQWYIPSGMKGATPSFTQCHKPCVVKCTSGTSRGADLCGARNIVQSIPKCSEPCTTRCVETRIMEDLTSQSSLHTNPCSTRSPTLCNLERPQLHLQGWENLGVPQCGQPCIPTCSGTCGPAYTSQHYSHPYSYQWSKSYSYGSGNVKL</sequence>
<name>A0A8B9QIQ0_APTOW</name>
<accession>A0A8B9QIQ0</accession>
<proteinExistence type="predicted"/>
<dbReference type="AlphaFoldDB" id="A0A8B9QIQ0"/>
<organism evidence="1 2">
    <name type="scientific">Apteryx owenii</name>
    <name type="common">Little spotted kiwi</name>
    <dbReference type="NCBI Taxonomy" id="8824"/>
    <lineage>
        <taxon>Eukaryota</taxon>
        <taxon>Metazoa</taxon>
        <taxon>Chordata</taxon>
        <taxon>Craniata</taxon>
        <taxon>Vertebrata</taxon>
        <taxon>Euteleostomi</taxon>
        <taxon>Archelosauria</taxon>
        <taxon>Archosauria</taxon>
        <taxon>Dinosauria</taxon>
        <taxon>Saurischia</taxon>
        <taxon>Theropoda</taxon>
        <taxon>Coelurosauria</taxon>
        <taxon>Aves</taxon>
        <taxon>Palaeognathae</taxon>
        <taxon>Apterygiformes</taxon>
        <taxon>Apterygidae</taxon>
        <taxon>Apteryx</taxon>
    </lineage>
</organism>
<reference evidence="1" key="1">
    <citation type="submission" date="2025-08" db="UniProtKB">
        <authorList>
            <consortium name="Ensembl"/>
        </authorList>
    </citation>
    <scope>IDENTIFICATION</scope>
</reference>
<dbReference type="Proteomes" id="UP000694424">
    <property type="component" value="Unplaced"/>
</dbReference>
<evidence type="ECO:0000313" key="1">
    <source>
        <dbReference type="Ensembl" id="ENSAOWP00000028452.1"/>
    </source>
</evidence>
<dbReference type="Ensembl" id="ENSAOWT00000032236.1">
    <property type="protein sequence ID" value="ENSAOWP00000028452.1"/>
    <property type="gene ID" value="ENSAOWG00000019159.1"/>
</dbReference>
<reference evidence="1" key="2">
    <citation type="submission" date="2025-09" db="UniProtKB">
        <authorList>
            <consortium name="Ensembl"/>
        </authorList>
    </citation>
    <scope>IDENTIFICATION</scope>
</reference>